<dbReference type="InterPro" id="IPR007568">
    <property type="entry name" value="RTA1"/>
</dbReference>
<keyword evidence="4 6" id="KW-0472">Membrane</keyword>
<feature type="transmembrane region" description="Helical" evidence="6">
    <location>
        <begin position="238"/>
        <end position="257"/>
    </location>
</feature>
<dbReference type="AlphaFoldDB" id="A0AA39GR40"/>
<evidence type="ECO:0000256" key="1">
    <source>
        <dbReference type="ARBA" id="ARBA00004141"/>
    </source>
</evidence>
<dbReference type="PANTHER" id="PTHR31465">
    <property type="entry name" value="PROTEIN RTA1-RELATED"/>
    <property type="match status" value="1"/>
</dbReference>
<feature type="compositionally biased region" description="Basic and acidic residues" evidence="5">
    <location>
        <begin position="287"/>
        <end position="297"/>
    </location>
</feature>
<evidence type="ECO:0000313" key="8">
    <source>
        <dbReference type="Proteomes" id="UP001175261"/>
    </source>
</evidence>
<evidence type="ECO:0000256" key="6">
    <source>
        <dbReference type="SAM" id="Phobius"/>
    </source>
</evidence>
<feature type="transmembrane region" description="Helical" evidence="6">
    <location>
        <begin position="77"/>
        <end position="101"/>
    </location>
</feature>
<protein>
    <submittedName>
        <fullName evidence="7">Uncharacterized protein</fullName>
    </submittedName>
</protein>
<keyword evidence="2 6" id="KW-0812">Transmembrane</keyword>
<dbReference type="PANTHER" id="PTHR31465:SF27">
    <property type="entry name" value="DOMAIN PROTEIN, PUTATIVE (AFU_ORTHOLOGUE AFUA_3G01030)-RELATED"/>
    <property type="match status" value="1"/>
</dbReference>
<evidence type="ECO:0000256" key="5">
    <source>
        <dbReference type="SAM" id="MobiDB-lite"/>
    </source>
</evidence>
<comment type="subcellular location">
    <subcellularLocation>
        <location evidence="1">Membrane</location>
        <topology evidence="1">Multi-pass membrane protein</topology>
    </subcellularLocation>
</comment>
<dbReference type="GO" id="GO:0016020">
    <property type="term" value="C:membrane"/>
    <property type="evidence" value="ECO:0007669"/>
    <property type="project" value="UniProtKB-SubCell"/>
</dbReference>
<organism evidence="7 8">
    <name type="scientific">Sarocladium strictum</name>
    <name type="common">Black bundle disease fungus</name>
    <name type="synonym">Acremonium strictum</name>
    <dbReference type="NCBI Taxonomy" id="5046"/>
    <lineage>
        <taxon>Eukaryota</taxon>
        <taxon>Fungi</taxon>
        <taxon>Dikarya</taxon>
        <taxon>Ascomycota</taxon>
        <taxon>Pezizomycotina</taxon>
        <taxon>Sordariomycetes</taxon>
        <taxon>Hypocreomycetidae</taxon>
        <taxon>Hypocreales</taxon>
        <taxon>Sarocladiaceae</taxon>
        <taxon>Sarocladium</taxon>
    </lineage>
</organism>
<name>A0AA39GR40_SARSR</name>
<comment type="caution">
    <text evidence="7">The sequence shown here is derived from an EMBL/GenBank/DDBJ whole genome shotgun (WGS) entry which is preliminary data.</text>
</comment>
<sequence length="297" mass="33465">MAELKPYKGSFFLWDYVPTLGASIAFLIVFTILTAAHFWRMIRPKLWFCIPFVIGGLSMMIGFIIRAFCYEQTDSLLLFIMQSMFLVLPPAFFAATLYMSYTRIVRAVGREDCSLISARWSTRAFLWADITCITVQGGGAGLLPSETPSAAKAGQYILVAGLILHILVFVCFVILCGTFHRRYRAWLLIHGQRTDVPWKVTLIMLYVCSVTVMVRNVFRTIEYVTGREGYLMANEWPIYALDFGPMVAVMVAFFVWYPGKLVAAGAESVELHSRDGSAAEPINQPKSAERMGEDMTH</sequence>
<reference evidence="7" key="1">
    <citation type="submission" date="2022-10" db="EMBL/GenBank/DDBJ databases">
        <title>Determination and structural analysis of whole genome sequence of Sarocladium strictum F4-1.</title>
        <authorList>
            <person name="Hu L."/>
            <person name="Jiang Y."/>
        </authorList>
    </citation>
    <scope>NUCLEOTIDE SEQUENCE</scope>
    <source>
        <strain evidence="7">F4-1</strain>
    </source>
</reference>
<feature type="region of interest" description="Disordered" evidence="5">
    <location>
        <begin position="275"/>
        <end position="297"/>
    </location>
</feature>
<evidence type="ECO:0000256" key="3">
    <source>
        <dbReference type="ARBA" id="ARBA00022989"/>
    </source>
</evidence>
<gene>
    <name evidence="7" type="ORF">NLU13_0056</name>
</gene>
<dbReference type="Proteomes" id="UP001175261">
    <property type="component" value="Unassembled WGS sequence"/>
</dbReference>
<feature type="transmembrane region" description="Helical" evidence="6">
    <location>
        <begin position="200"/>
        <end position="218"/>
    </location>
</feature>
<feature type="transmembrane region" description="Helical" evidence="6">
    <location>
        <begin position="20"/>
        <end position="39"/>
    </location>
</feature>
<dbReference type="Pfam" id="PF04479">
    <property type="entry name" value="RTA1"/>
    <property type="match status" value="1"/>
</dbReference>
<feature type="transmembrane region" description="Helical" evidence="6">
    <location>
        <begin position="156"/>
        <end position="179"/>
    </location>
</feature>
<evidence type="ECO:0000256" key="2">
    <source>
        <dbReference type="ARBA" id="ARBA00022692"/>
    </source>
</evidence>
<feature type="transmembrane region" description="Helical" evidence="6">
    <location>
        <begin position="124"/>
        <end position="144"/>
    </location>
</feature>
<dbReference type="EMBL" id="JAPDFR010000001">
    <property type="protein sequence ID" value="KAK0390552.1"/>
    <property type="molecule type" value="Genomic_DNA"/>
</dbReference>
<keyword evidence="8" id="KW-1185">Reference proteome</keyword>
<evidence type="ECO:0000313" key="7">
    <source>
        <dbReference type="EMBL" id="KAK0390552.1"/>
    </source>
</evidence>
<evidence type="ECO:0000256" key="4">
    <source>
        <dbReference type="ARBA" id="ARBA00023136"/>
    </source>
</evidence>
<proteinExistence type="predicted"/>
<accession>A0AA39GR40</accession>
<keyword evidence="3 6" id="KW-1133">Transmembrane helix</keyword>
<feature type="transmembrane region" description="Helical" evidence="6">
    <location>
        <begin position="46"/>
        <end position="65"/>
    </location>
</feature>